<dbReference type="EMBL" id="MFUE01000008">
    <property type="protein sequence ID" value="OGI77905.1"/>
    <property type="molecule type" value="Genomic_DNA"/>
</dbReference>
<comment type="caution">
    <text evidence="2">The sequence shown here is derived from an EMBL/GenBank/DDBJ whole genome shotgun (WGS) entry which is preliminary data.</text>
</comment>
<dbReference type="InterPro" id="IPR043993">
    <property type="entry name" value="T4SS_pilin"/>
</dbReference>
<gene>
    <name evidence="2" type="ORF">A3D42_00525</name>
</gene>
<keyword evidence="1" id="KW-0472">Membrane</keyword>
<name>A0A1F6W898_9BACT</name>
<organism evidence="2 3">
    <name type="scientific">Candidatus Nomurabacteria bacterium RIFCSPHIGHO2_02_FULL_41_18</name>
    <dbReference type="NCBI Taxonomy" id="1801754"/>
    <lineage>
        <taxon>Bacteria</taxon>
        <taxon>Candidatus Nomuraibacteriota</taxon>
    </lineage>
</organism>
<keyword evidence="1" id="KW-1133">Transmembrane helix</keyword>
<feature type="transmembrane region" description="Helical" evidence="1">
    <location>
        <begin position="83"/>
        <end position="105"/>
    </location>
</feature>
<accession>A0A1F6W898</accession>
<feature type="transmembrane region" description="Helical" evidence="1">
    <location>
        <begin position="189"/>
        <end position="214"/>
    </location>
</feature>
<proteinExistence type="predicted"/>
<feature type="transmembrane region" description="Helical" evidence="1">
    <location>
        <begin position="117"/>
        <end position="135"/>
    </location>
</feature>
<feature type="transmembrane region" description="Helical" evidence="1">
    <location>
        <begin position="226"/>
        <end position="247"/>
    </location>
</feature>
<keyword evidence="1" id="KW-0812">Transmembrane</keyword>
<sequence length="262" mass="28099">MKNFFKIGFIFVMFTIAVGYAIPGYSLAQIDPNFCQNNPGSPYCSGGTTSRGGITITGAPVIDCPSGTVQGFICNIQNLLNTIVPVLIGLGVVYFVWGVVQYMIGGGEEAKKKGRDHVVFGIIGLAVIVGLWGIVNLTVNTFLDKPQTIIVPALVPTTTSAQGSDCELGSNPKIQNFLKYATCSIQNSVIPLMFALAIVFFVWGVIQYVILGAGEETKRTQGRQHMIWGVIALAVMLGVWGLVGIVTRTFGPDIRVLPQVKP</sequence>
<dbReference type="AlphaFoldDB" id="A0A1F6W898"/>
<evidence type="ECO:0000313" key="2">
    <source>
        <dbReference type="EMBL" id="OGI77905.1"/>
    </source>
</evidence>
<dbReference type="Proteomes" id="UP000177777">
    <property type="component" value="Unassembled WGS sequence"/>
</dbReference>
<reference evidence="2 3" key="1">
    <citation type="journal article" date="2016" name="Nat. Commun.">
        <title>Thousands of microbial genomes shed light on interconnected biogeochemical processes in an aquifer system.</title>
        <authorList>
            <person name="Anantharaman K."/>
            <person name="Brown C.T."/>
            <person name="Hug L.A."/>
            <person name="Sharon I."/>
            <person name="Castelle C.J."/>
            <person name="Probst A.J."/>
            <person name="Thomas B.C."/>
            <person name="Singh A."/>
            <person name="Wilkins M.J."/>
            <person name="Karaoz U."/>
            <person name="Brodie E.L."/>
            <person name="Williams K.H."/>
            <person name="Hubbard S.S."/>
            <person name="Banfield J.F."/>
        </authorList>
    </citation>
    <scope>NUCLEOTIDE SEQUENCE [LARGE SCALE GENOMIC DNA]</scope>
</reference>
<evidence type="ECO:0000313" key="3">
    <source>
        <dbReference type="Proteomes" id="UP000177777"/>
    </source>
</evidence>
<dbReference type="STRING" id="1801754.A3D42_00525"/>
<evidence type="ECO:0000256" key="1">
    <source>
        <dbReference type="SAM" id="Phobius"/>
    </source>
</evidence>
<dbReference type="Pfam" id="PF18895">
    <property type="entry name" value="T4SS_pilin"/>
    <property type="match status" value="2"/>
</dbReference>
<protein>
    <submittedName>
        <fullName evidence="2">Uncharacterized protein</fullName>
    </submittedName>
</protein>